<dbReference type="EMBL" id="CAUYUJ010019871">
    <property type="protein sequence ID" value="CAK0894265.1"/>
    <property type="molecule type" value="Genomic_DNA"/>
</dbReference>
<reference evidence="11" key="1">
    <citation type="submission" date="2023-10" db="EMBL/GenBank/DDBJ databases">
        <authorList>
            <person name="Chen Y."/>
            <person name="Shah S."/>
            <person name="Dougan E. K."/>
            <person name="Thang M."/>
            <person name="Chan C."/>
        </authorList>
    </citation>
    <scope>NUCLEOTIDE SEQUENCE [LARGE SCALE GENOMIC DNA]</scope>
</reference>
<evidence type="ECO:0000313" key="11">
    <source>
        <dbReference type="EMBL" id="CAK0894265.1"/>
    </source>
</evidence>
<keyword evidence="2" id="KW-0812">Transmembrane</keyword>
<keyword evidence="3" id="KW-0547">Nucleotide-binding</keyword>
<dbReference type="SUPFAM" id="SSF90123">
    <property type="entry name" value="ABC transporter transmembrane region"/>
    <property type="match status" value="1"/>
</dbReference>
<dbReference type="SUPFAM" id="SSF52540">
    <property type="entry name" value="P-loop containing nucleoside triphosphate hydrolases"/>
    <property type="match status" value="1"/>
</dbReference>
<dbReference type="PROSITE" id="PS00211">
    <property type="entry name" value="ABC_TRANSPORTER_1"/>
    <property type="match status" value="1"/>
</dbReference>
<evidence type="ECO:0000256" key="4">
    <source>
        <dbReference type="ARBA" id="ARBA00022840"/>
    </source>
</evidence>
<comment type="caution">
    <text evidence="11">The sequence shown here is derived from an EMBL/GenBank/DDBJ whole genome shotgun (WGS) entry which is preliminary data.</text>
</comment>
<keyword evidence="6" id="KW-1133">Transmembrane helix</keyword>
<dbReference type="InterPro" id="IPR003439">
    <property type="entry name" value="ABC_transporter-like_ATP-bd"/>
</dbReference>
<evidence type="ECO:0000256" key="3">
    <source>
        <dbReference type="ARBA" id="ARBA00022741"/>
    </source>
</evidence>
<dbReference type="Gene3D" id="3.40.50.300">
    <property type="entry name" value="P-loop containing nucleotide triphosphate hydrolases"/>
    <property type="match status" value="1"/>
</dbReference>
<dbReference type="InterPro" id="IPR039421">
    <property type="entry name" value="Type_1_exporter"/>
</dbReference>
<gene>
    <name evidence="11" type="ORF">PCOR1329_LOCUS73345</name>
</gene>
<keyword evidence="4" id="KW-0067">ATP-binding</keyword>
<keyword evidence="7" id="KW-0472">Membrane</keyword>
<feature type="region of interest" description="Disordered" evidence="9">
    <location>
        <begin position="22"/>
        <end position="69"/>
    </location>
</feature>
<organism evidence="11 12">
    <name type="scientific">Prorocentrum cordatum</name>
    <dbReference type="NCBI Taxonomy" id="2364126"/>
    <lineage>
        <taxon>Eukaryota</taxon>
        <taxon>Sar</taxon>
        <taxon>Alveolata</taxon>
        <taxon>Dinophyceae</taxon>
        <taxon>Prorocentrales</taxon>
        <taxon>Prorocentraceae</taxon>
        <taxon>Prorocentrum</taxon>
    </lineage>
</organism>
<keyword evidence="12" id="KW-1185">Reference proteome</keyword>
<accession>A0ABN9X8B0</accession>
<keyword evidence="8" id="KW-0687">Ribonucleoprotein</keyword>
<evidence type="ECO:0000256" key="9">
    <source>
        <dbReference type="SAM" id="MobiDB-lite"/>
    </source>
</evidence>
<dbReference type="InterPro" id="IPR027417">
    <property type="entry name" value="P-loop_NTPase"/>
</dbReference>
<name>A0ABN9X8B0_9DINO</name>
<dbReference type="PRINTS" id="PR00456">
    <property type="entry name" value="RIBOSOMALP2"/>
</dbReference>
<dbReference type="Proteomes" id="UP001189429">
    <property type="component" value="Unassembled WGS sequence"/>
</dbReference>
<feature type="compositionally biased region" description="Acidic residues" evidence="9">
    <location>
        <begin position="57"/>
        <end position="69"/>
    </location>
</feature>
<dbReference type="InterPro" id="IPR003593">
    <property type="entry name" value="AAA+_ATPase"/>
</dbReference>
<feature type="compositionally biased region" description="Low complexity" evidence="9">
    <location>
        <begin position="46"/>
        <end position="56"/>
    </location>
</feature>
<dbReference type="PANTHER" id="PTHR43394:SF1">
    <property type="entry name" value="ATP-BINDING CASSETTE SUB-FAMILY B MEMBER 10, MITOCHONDRIAL"/>
    <property type="match status" value="1"/>
</dbReference>
<keyword evidence="5" id="KW-0689">Ribosomal protein</keyword>
<sequence>MIDILARRELADSAELAAGVCEEAQSSGAEAPEAACADAPPEHRASSSSAAAPAAAAEEEEDEDEEEDGQLTYDDLARRCLELAEISPGAPELKAGVEWCGRLLLRELRRATRKTEAQDDVRFADGAKLDDLLLCPEDLDGVARLSRHAVPKALRLEVHEAYREGRWVRRRQRRQEFRKALQMILLAKDALPWVLLSSLASAASASVGVVGLHYRAEVLAALQRPRRVAASAAAAAGASAGAAAPTAVRTAMMAMVLVELLAAAARALESQLRARSQDLMARSIQVRLFEALVAKDMTWWGGQKEPWANINKVICLPAQVESALAAPRTLVNRISTISIQFALVRQRSSRMLYAMLLMHWAKFGVNEVVSRLLSWFQRRSVRGLVMPSQDKFTWIYALSPEYIRLYQSFARGPNEALDLKRYLCGNNRQQELTGAVSSLAKPVMAVISQACTVVELNTMGSLMDEGTLDISQAETVMQYASGVARDSESTYWDITAFQDKLSPLARAWDFVALPPKIVLDRGFVPEGRAKGHFVFEGVHFHYPGRRSKILRGTSFEVKPGQVVGITGTTGCGKSTCLSLVERFFDVTKGRILLDGRDIREYQPRWLRSQIVAVSQEPKLLPLTIRDNLVFGCDHDPTLEEIEQACRAANIWDSLTDPQKFPNGLETQMTVAQNVAGGEKQRLCIARAILANPPILLLDEATSALDEVSQAQVQEALNKLMAGRTTLAASSAAARKS</sequence>
<evidence type="ECO:0000256" key="8">
    <source>
        <dbReference type="ARBA" id="ARBA00023274"/>
    </source>
</evidence>
<dbReference type="SMART" id="SM00382">
    <property type="entry name" value="AAA"/>
    <property type="match status" value="1"/>
</dbReference>
<comment type="subcellular location">
    <subcellularLocation>
        <location evidence="1">Membrane</location>
        <topology evidence="1">Multi-pass membrane protein</topology>
    </subcellularLocation>
</comment>
<dbReference type="Pfam" id="PF00005">
    <property type="entry name" value="ABC_tran"/>
    <property type="match status" value="1"/>
</dbReference>
<evidence type="ECO:0000256" key="5">
    <source>
        <dbReference type="ARBA" id="ARBA00022980"/>
    </source>
</evidence>
<dbReference type="PROSITE" id="PS50893">
    <property type="entry name" value="ABC_TRANSPORTER_2"/>
    <property type="match status" value="1"/>
</dbReference>
<evidence type="ECO:0000313" key="12">
    <source>
        <dbReference type="Proteomes" id="UP001189429"/>
    </source>
</evidence>
<dbReference type="InterPro" id="IPR036640">
    <property type="entry name" value="ABC1_TM_sf"/>
</dbReference>
<evidence type="ECO:0000256" key="7">
    <source>
        <dbReference type="ARBA" id="ARBA00023136"/>
    </source>
</evidence>
<protein>
    <recommendedName>
        <fullName evidence="10">ABC transporter domain-containing protein</fullName>
    </recommendedName>
</protein>
<feature type="compositionally biased region" description="Low complexity" evidence="9">
    <location>
        <begin position="29"/>
        <end position="39"/>
    </location>
</feature>
<evidence type="ECO:0000259" key="10">
    <source>
        <dbReference type="PROSITE" id="PS50893"/>
    </source>
</evidence>
<evidence type="ECO:0000256" key="2">
    <source>
        <dbReference type="ARBA" id="ARBA00022692"/>
    </source>
</evidence>
<feature type="domain" description="ABC transporter" evidence="10">
    <location>
        <begin position="533"/>
        <end position="736"/>
    </location>
</feature>
<dbReference type="PANTHER" id="PTHR43394">
    <property type="entry name" value="ATP-DEPENDENT PERMEASE MDL1, MITOCHONDRIAL"/>
    <property type="match status" value="1"/>
</dbReference>
<evidence type="ECO:0000256" key="1">
    <source>
        <dbReference type="ARBA" id="ARBA00004141"/>
    </source>
</evidence>
<proteinExistence type="predicted"/>
<dbReference type="InterPro" id="IPR001859">
    <property type="entry name" value="Ribosomal_P1/P2_euk"/>
</dbReference>
<dbReference type="InterPro" id="IPR017871">
    <property type="entry name" value="ABC_transporter-like_CS"/>
</dbReference>
<evidence type="ECO:0000256" key="6">
    <source>
        <dbReference type="ARBA" id="ARBA00022989"/>
    </source>
</evidence>